<dbReference type="Gramene" id="evm.model.03.1297">
    <property type="protein sequence ID" value="cds.evm.model.03.1297"/>
    <property type="gene ID" value="evm.TU.03.1297"/>
</dbReference>
<reference evidence="2" key="1">
    <citation type="submission" date="2018-11" db="EMBL/GenBank/DDBJ databases">
        <authorList>
            <person name="Grassa J C."/>
        </authorList>
    </citation>
    <scope>NUCLEOTIDE SEQUENCE [LARGE SCALE GENOMIC DNA]</scope>
</reference>
<dbReference type="EnsemblPlants" id="evm.model.03.1297">
    <property type="protein sequence ID" value="cds.evm.model.03.1297"/>
    <property type="gene ID" value="evm.TU.03.1297"/>
</dbReference>
<evidence type="ECO:0000256" key="1">
    <source>
        <dbReference type="SAM" id="MobiDB-lite"/>
    </source>
</evidence>
<accession>A0A803P4Q3</accession>
<protein>
    <submittedName>
        <fullName evidence="2">Uncharacterized protein</fullName>
    </submittedName>
</protein>
<dbReference type="Proteomes" id="UP000596661">
    <property type="component" value="Chromosome 3"/>
</dbReference>
<dbReference type="AlphaFoldDB" id="A0A803P4Q3"/>
<reference evidence="2" key="2">
    <citation type="submission" date="2021-03" db="UniProtKB">
        <authorList>
            <consortium name="EnsemblPlants"/>
        </authorList>
    </citation>
    <scope>IDENTIFICATION</scope>
</reference>
<dbReference type="EMBL" id="UZAU01000292">
    <property type="status" value="NOT_ANNOTATED_CDS"/>
    <property type="molecule type" value="Genomic_DNA"/>
</dbReference>
<keyword evidence="3" id="KW-1185">Reference proteome</keyword>
<name>A0A803P4Q3_CANSA</name>
<organism evidence="2 3">
    <name type="scientific">Cannabis sativa</name>
    <name type="common">Hemp</name>
    <name type="synonym">Marijuana</name>
    <dbReference type="NCBI Taxonomy" id="3483"/>
    <lineage>
        <taxon>Eukaryota</taxon>
        <taxon>Viridiplantae</taxon>
        <taxon>Streptophyta</taxon>
        <taxon>Embryophyta</taxon>
        <taxon>Tracheophyta</taxon>
        <taxon>Spermatophyta</taxon>
        <taxon>Magnoliopsida</taxon>
        <taxon>eudicotyledons</taxon>
        <taxon>Gunneridae</taxon>
        <taxon>Pentapetalae</taxon>
        <taxon>rosids</taxon>
        <taxon>fabids</taxon>
        <taxon>Rosales</taxon>
        <taxon>Cannabaceae</taxon>
        <taxon>Cannabis</taxon>
    </lineage>
</organism>
<evidence type="ECO:0000313" key="3">
    <source>
        <dbReference type="Proteomes" id="UP000596661"/>
    </source>
</evidence>
<sequence>MWNVIGVEAPLFVDLEELKLGSNGKPTQDSLRSQVEKLDKLLEERANETQIIKEATPQSPLPKAHSVPTPASIPITSEAQELVYYVILARLESVEKEKIALKQGQTAILKG</sequence>
<evidence type="ECO:0000313" key="2">
    <source>
        <dbReference type="EnsemblPlants" id="cds.evm.model.03.1297"/>
    </source>
</evidence>
<proteinExistence type="predicted"/>
<feature type="region of interest" description="Disordered" evidence="1">
    <location>
        <begin position="49"/>
        <end position="72"/>
    </location>
</feature>